<evidence type="ECO:0000313" key="2">
    <source>
        <dbReference type="Proteomes" id="UP001151760"/>
    </source>
</evidence>
<organism evidence="1 2">
    <name type="scientific">Tanacetum coccineum</name>
    <dbReference type="NCBI Taxonomy" id="301880"/>
    <lineage>
        <taxon>Eukaryota</taxon>
        <taxon>Viridiplantae</taxon>
        <taxon>Streptophyta</taxon>
        <taxon>Embryophyta</taxon>
        <taxon>Tracheophyta</taxon>
        <taxon>Spermatophyta</taxon>
        <taxon>Magnoliopsida</taxon>
        <taxon>eudicotyledons</taxon>
        <taxon>Gunneridae</taxon>
        <taxon>Pentapetalae</taxon>
        <taxon>asterids</taxon>
        <taxon>campanulids</taxon>
        <taxon>Asterales</taxon>
        <taxon>Asteraceae</taxon>
        <taxon>Asteroideae</taxon>
        <taxon>Anthemideae</taxon>
        <taxon>Anthemidinae</taxon>
        <taxon>Tanacetum</taxon>
    </lineage>
</organism>
<name>A0ABQ5AZM9_9ASTR</name>
<reference evidence="1" key="1">
    <citation type="journal article" date="2022" name="Int. J. Mol. Sci.">
        <title>Draft Genome of Tanacetum Coccineum: Genomic Comparison of Closely Related Tanacetum-Family Plants.</title>
        <authorList>
            <person name="Yamashiro T."/>
            <person name="Shiraishi A."/>
            <person name="Nakayama K."/>
            <person name="Satake H."/>
        </authorList>
    </citation>
    <scope>NUCLEOTIDE SEQUENCE</scope>
</reference>
<gene>
    <name evidence="1" type="ORF">Tco_0841031</name>
</gene>
<sequence>MFAKKMKGFLKKDKILRADLKGPTFELLKNWFGNIVELEYNSEHKPLPLEGPPGRKTIPTRYFFNNDLKYLNPGNTKKKYVLSLSKCEEDRGRKKFGYGYLKEIVINRADQKEYMFIEYDFSCLNLNNIEDMYLLWVQGKIHHLDGVNEFDLINALLLYIRRIVIKKRVEDVHLGTESYQTKLKLTKPQLFKGEIQYTHPYTTMSDPIRVVYLNKDKQRTLMRFDETHKFSDGTLNQICKKLKVMLTDNVMGFDNVNLDRCE</sequence>
<comment type="caution">
    <text evidence="1">The sequence shown here is derived from an EMBL/GenBank/DDBJ whole genome shotgun (WGS) entry which is preliminary data.</text>
</comment>
<reference evidence="1" key="2">
    <citation type="submission" date="2022-01" db="EMBL/GenBank/DDBJ databases">
        <authorList>
            <person name="Yamashiro T."/>
            <person name="Shiraishi A."/>
            <person name="Satake H."/>
            <person name="Nakayama K."/>
        </authorList>
    </citation>
    <scope>NUCLEOTIDE SEQUENCE</scope>
</reference>
<keyword evidence="2" id="KW-1185">Reference proteome</keyword>
<dbReference type="EMBL" id="BQNB010012680">
    <property type="protein sequence ID" value="GJT06569.1"/>
    <property type="molecule type" value="Genomic_DNA"/>
</dbReference>
<accession>A0ABQ5AZM9</accession>
<protein>
    <submittedName>
        <fullName evidence="1">Uncharacterized protein</fullName>
    </submittedName>
</protein>
<evidence type="ECO:0000313" key="1">
    <source>
        <dbReference type="EMBL" id="GJT06569.1"/>
    </source>
</evidence>
<dbReference type="Proteomes" id="UP001151760">
    <property type="component" value="Unassembled WGS sequence"/>
</dbReference>
<proteinExistence type="predicted"/>